<dbReference type="eggNOG" id="COG0534">
    <property type="taxonomic scope" value="Bacteria"/>
</dbReference>
<proteinExistence type="predicted"/>
<evidence type="ECO:0000256" key="9">
    <source>
        <dbReference type="ARBA" id="ARBA00031636"/>
    </source>
</evidence>
<feature type="transmembrane region" description="Helical" evidence="10">
    <location>
        <begin position="390"/>
        <end position="411"/>
    </location>
</feature>
<dbReference type="EMBL" id="CR522870">
    <property type="protein sequence ID" value="CAG36023.1"/>
    <property type="molecule type" value="Genomic_DNA"/>
</dbReference>
<dbReference type="AlphaFoldDB" id="Q6ANQ1"/>
<evidence type="ECO:0000256" key="10">
    <source>
        <dbReference type="SAM" id="Phobius"/>
    </source>
</evidence>
<dbReference type="GO" id="GO:0005886">
    <property type="term" value="C:plasma membrane"/>
    <property type="evidence" value="ECO:0007669"/>
    <property type="project" value="UniProtKB-SubCell"/>
</dbReference>
<evidence type="ECO:0000256" key="2">
    <source>
        <dbReference type="ARBA" id="ARBA00022448"/>
    </source>
</evidence>
<dbReference type="NCBIfam" id="TIGR00797">
    <property type="entry name" value="matE"/>
    <property type="match status" value="1"/>
</dbReference>
<dbReference type="CDD" id="cd13133">
    <property type="entry name" value="MATE_like_7"/>
    <property type="match status" value="1"/>
</dbReference>
<keyword evidence="8 10" id="KW-0472">Membrane</keyword>
<keyword evidence="12" id="KW-1185">Reference proteome</keyword>
<keyword evidence="6 10" id="KW-1133">Transmembrane helix</keyword>
<comment type="subcellular location">
    <subcellularLocation>
        <location evidence="1">Cell membrane</location>
        <topology evidence="1">Multi-pass membrane protein</topology>
    </subcellularLocation>
</comment>
<dbReference type="RefSeq" id="WP_011188535.1">
    <property type="nucleotide sequence ID" value="NC_006138.1"/>
</dbReference>
<feature type="transmembrane region" description="Helical" evidence="10">
    <location>
        <begin position="363"/>
        <end position="384"/>
    </location>
</feature>
<dbReference type="GO" id="GO:0006811">
    <property type="term" value="P:monoatomic ion transport"/>
    <property type="evidence" value="ECO:0007669"/>
    <property type="project" value="UniProtKB-KW"/>
</dbReference>
<dbReference type="InterPro" id="IPR050222">
    <property type="entry name" value="MATE_MdtK"/>
</dbReference>
<reference evidence="12" key="1">
    <citation type="journal article" date="2004" name="Environ. Microbiol.">
        <title>The genome of Desulfotalea psychrophila, a sulfate-reducing bacterium from permanently cold Arctic sediments.</title>
        <authorList>
            <person name="Rabus R."/>
            <person name="Ruepp A."/>
            <person name="Frickey T."/>
            <person name="Rattei T."/>
            <person name="Fartmann B."/>
            <person name="Stark M."/>
            <person name="Bauer M."/>
            <person name="Zibat A."/>
            <person name="Lombardot T."/>
            <person name="Becker I."/>
            <person name="Amann J."/>
            <person name="Gellner K."/>
            <person name="Teeling H."/>
            <person name="Leuschner W.D."/>
            <person name="Gloeckner F.-O."/>
            <person name="Lupas A.N."/>
            <person name="Amann R."/>
            <person name="Klenk H.-P."/>
        </authorList>
    </citation>
    <scope>NUCLEOTIDE SEQUENCE [LARGE SCALE GENOMIC DNA]</scope>
    <source>
        <strain evidence="12">DSM 12343 / LSv54</strain>
    </source>
</reference>
<gene>
    <name evidence="11" type="ordered locus">DP1294</name>
</gene>
<organism evidence="11 12">
    <name type="scientific">Desulfotalea psychrophila (strain LSv54 / DSM 12343)</name>
    <dbReference type="NCBI Taxonomy" id="177439"/>
    <lineage>
        <taxon>Bacteria</taxon>
        <taxon>Pseudomonadati</taxon>
        <taxon>Thermodesulfobacteriota</taxon>
        <taxon>Desulfobulbia</taxon>
        <taxon>Desulfobulbales</taxon>
        <taxon>Desulfocapsaceae</taxon>
        <taxon>Desulfotalea</taxon>
    </lineage>
</organism>
<keyword evidence="7" id="KW-0406">Ion transport</keyword>
<protein>
    <recommendedName>
        <fullName evidence="9">Multidrug-efflux transporter</fullName>
    </recommendedName>
</protein>
<accession>Q6ANQ1</accession>
<dbReference type="InterPro" id="IPR002528">
    <property type="entry name" value="MATE_fam"/>
</dbReference>
<feature type="transmembrane region" description="Helical" evidence="10">
    <location>
        <begin position="212"/>
        <end position="235"/>
    </location>
</feature>
<dbReference type="PANTHER" id="PTHR43298">
    <property type="entry name" value="MULTIDRUG RESISTANCE PROTEIN NORM-RELATED"/>
    <property type="match status" value="1"/>
</dbReference>
<keyword evidence="5 10" id="KW-0812">Transmembrane</keyword>
<evidence type="ECO:0000256" key="5">
    <source>
        <dbReference type="ARBA" id="ARBA00022692"/>
    </source>
</evidence>
<feature type="transmembrane region" description="Helical" evidence="10">
    <location>
        <begin position="102"/>
        <end position="122"/>
    </location>
</feature>
<sequence>MEFTDRVFLSRYSLDAIAAATPAAMANLVVLLFFIGIVSYTNVFIAQYSGAGKNERVGAVLWQSIWLSIFAAGVLASLWFIAPPLFSLVGHGQAVEELQITYFRILSLGSGSAILSSALSCFFSGRGLTRPIMIVNTVAVLINIPLDYALIFGIGPFPQLGIAGAGIATISAWTMQMFMFAYLVFTRKNDASFAVWRARSFKPALFKQMMTYGLPAGVNMFFELFTFTFFIFMVGKIGKVELAASNIVFAINSIFFIPLMGLGIAVSTLVGQAIGRGQKEDAIQVTTSCLHIALVWTASLCLLFLFIPETFINIFEPADGGADFVAIKEMGKVLLRFVVIYCAFDTLYIVYSGAVKGAGDTRFIMWAIGILGIFVLGLPLYLAVTVFSAGIWSAWLLISLYIASLGMLALWRYYRGAWQRMTVVKEENTELIDR</sequence>
<keyword evidence="2" id="KW-0813">Transport</keyword>
<dbReference type="PIRSF" id="PIRSF006603">
    <property type="entry name" value="DinF"/>
    <property type="match status" value="1"/>
</dbReference>
<dbReference type="GO" id="GO:0015297">
    <property type="term" value="F:antiporter activity"/>
    <property type="evidence" value="ECO:0007669"/>
    <property type="project" value="UniProtKB-KW"/>
</dbReference>
<evidence type="ECO:0000256" key="4">
    <source>
        <dbReference type="ARBA" id="ARBA00022475"/>
    </source>
</evidence>
<evidence type="ECO:0000256" key="1">
    <source>
        <dbReference type="ARBA" id="ARBA00004651"/>
    </source>
</evidence>
<dbReference type="STRING" id="177439.DP1294"/>
<feature type="transmembrane region" description="Helical" evidence="10">
    <location>
        <begin position="333"/>
        <end position="351"/>
    </location>
</feature>
<evidence type="ECO:0000256" key="3">
    <source>
        <dbReference type="ARBA" id="ARBA00022449"/>
    </source>
</evidence>
<dbReference type="Proteomes" id="UP000000602">
    <property type="component" value="Chromosome"/>
</dbReference>
<feature type="transmembrane region" description="Helical" evidence="10">
    <location>
        <begin position="160"/>
        <end position="185"/>
    </location>
</feature>
<keyword evidence="4" id="KW-1003">Cell membrane</keyword>
<feature type="transmembrane region" description="Helical" evidence="10">
    <location>
        <begin position="134"/>
        <end position="154"/>
    </location>
</feature>
<feature type="transmembrane region" description="Helical" evidence="10">
    <location>
        <begin position="282"/>
        <end position="307"/>
    </location>
</feature>
<dbReference type="InterPro" id="IPR048279">
    <property type="entry name" value="MdtK-like"/>
</dbReference>
<feature type="transmembrane region" description="Helical" evidence="10">
    <location>
        <begin position="247"/>
        <end position="270"/>
    </location>
</feature>
<dbReference type="GO" id="GO:0042910">
    <property type="term" value="F:xenobiotic transmembrane transporter activity"/>
    <property type="evidence" value="ECO:0007669"/>
    <property type="project" value="InterPro"/>
</dbReference>
<dbReference type="KEGG" id="dps:DP1294"/>
<evidence type="ECO:0000256" key="6">
    <source>
        <dbReference type="ARBA" id="ARBA00022989"/>
    </source>
</evidence>
<evidence type="ECO:0000313" key="11">
    <source>
        <dbReference type="EMBL" id="CAG36023.1"/>
    </source>
</evidence>
<evidence type="ECO:0000256" key="7">
    <source>
        <dbReference type="ARBA" id="ARBA00023065"/>
    </source>
</evidence>
<dbReference type="Pfam" id="PF01554">
    <property type="entry name" value="MatE"/>
    <property type="match status" value="2"/>
</dbReference>
<dbReference type="HOGENOM" id="CLU_012893_6_5_7"/>
<evidence type="ECO:0000313" key="12">
    <source>
        <dbReference type="Proteomes" id="UP000000602"/>
    </source>
</evidence>
<feature type="transmembrane region" description="Helical" evidence="10">
    <location>
        <begin position="20"/>
        <end position="45"/>
    </location>
</feature>
<keyword evidence="3" id="KW-0050">Antiport</keyword>
<feature type="transmembrane region" description="Helical" evidence="10">
    <location>
        <begin position="57"/>
        <end position="82"/>
    </location>
</feature>
<evidence type="ECO:0000256" key="8">
    <source>
        <dbReference type="ARBA" id="ARBA00023136"/>
    </source>
</evidence>
<dbReference type="PANTHER" id="PTHR43298:SF2">
    <property type="entry name" value="FMN_FAD EXPORTER YEEO-RELATED"/>
    <property type="match status" value="1"/>
</dbReference>
<name>Q6ANQ1_DESPS</name>